<dbReference type="GO" id="GO:0048039">
    <property type="term" value="F:ubiquinone binding"/>
    <property type="evidence" value="ECO:0007669"/>
    <property type="project" value="TreeGrafter"/>
</dbReference>
<comment type="function">
    <text evidence="7">Core subunit of the mitochondrial membrane respiratory chain NADH dehydrogenase (Complex I) which catalyzes electron transfer from NADH through the respiratory chain, using ubiquinone as an electron acceptor. Essential for the catalytic activity and assembly of complex I.</text>
</comment>
<comment type="function">
    <text evidence="1">Core subunit of the mitochondrial membrane respiratory chain NADH dehydrogenase (Complex I) that is believed to belong to the minimal assembly required for catalysis. Complex I functions in the transfer of electrons from NADH to the respiratory chain. The immediate electron acceptor for the enzyme is believed to be ubiquinone.</text>
</comment>
<comment type="similarity">
    <text evidence="3 7">Belongs to the complex I subunit 4 family.</text>
</comment>
<name>E2E9Z8_PROLC</name>
<dbReference type="InterPro" id="IPR003918">
    <property type="entry name" value="NADH_UbQ_OxRdtase"/>
</dbReference>
<dbReference type="GO" id="GO:0003954">
    <property type="term" value="F:NADH dehydrogenase activity"/>
    <property type="evidence" value="ECO:0007669"/>
    <property type="project" value="TreeGrafter"/>
</dbReference>
<organism evidence="9">
    <name type="scientific">Proteromonas lacertae</name>
    <name type="common">Stramenopile</name>
    <name type="synonym">Monocercomonoides lacertae</name>
    <dbReference type="NCBI Taxonomy" id="42746"/>
    <lineage>
        <taxon>Eukaryota</taxon>
        <taxon>Sar</taxon>
        <taxon>Stramenopiles</taxon>
        <taxon>Bigyra</taxon>
        <taxon>Opalozoa</taxon>
        <taxon>Opalinata</taxon>
        <taxon>Proteromonadidae</taxon>
        <taxon>Proteromonas</taxon>
    </lineage>
</organism>
<feature type="transmembrane region" description="Helical" evidence="7">
    <location>
        <begin position="37"/>
        <end position="57"/>
    </location>
</feature>
<accession>E2E9Z8</accession>
<keyword evidence="5 7" id="KW-1133">Transmembrane helix</keyword>
<feature type="transmembrane region" description="Helical" evidence="7">
    <location>
        <begin position="366"/>
        <end position="389"/>
    </location>
</feature>
<evidence type="ECO:0000256" key="1">
    <source>
        <dbReference type="ARBA" id="ARBA00003257"/>
    </source>
</evidence>
<keyword evidence="7" id="KW-0813">Transport</keyword>
<feature type="transmembrane region" description="Helical" evidence="7">
    <location>
        <begin position="455"/>
        <end position="474"/>
    </location>
</feature>
<sequence>MNILFNILILGIIFTPLFGFILITFVKKTDFNALRIIANLTGIITFIEAIILLIFYNKLLCLFQYVFVFNWLNYTQLYFTFGFDSFSLIFIVLSAFINCCCFLACWNNYLKGESKLFYQSFLIQEVILHLVFSVMDILLFYVFFESVLITMFIIIGIFGSRERKVRASYMFFIYTLLGSVLMMLSILFIYFYVGTTDYLSLLTVDFSHNLQKILWLTFFFSFAVKVPMLPFHIWLPEAHVEAPTVGSVILAGILLKLGTYGFLRFSLPLFPYASIYFTPLVYTIAIIGLIYSSLTAIRQTDIKRIVAYSSIAHMNLIMIGLFSLEFAGIEGSIVQMISHGLVSGGLFLLVGVLYDRYHTRLIKYYGGVVQVMPIFVTIFLVFTLANMAFPTSSSFVGEFLIFMGTFNSNMIIGFFATTGMLLGGVYSLWLFNRVCYGNINLHYIHFLKDMYSHEFFIFIILLFVIMLIGIYPVFLTKILDIFSGNILLLIINNI</sequence>
<reference evidence="9" key="1">
    <citation type="journal article" date="2010" name="Genome Biol. Evol.">
        <title>A linear molecule with two large inverted repeats: the mitochondrial genome of the stramenopile Proteromonas lacertae.</title>
        <authorList>
            <person name="Perez-Brocal V."/>
            <person name="Shahar-Golan R."/>
            <person name="Clark C.G."/>
        </authorList>
    </citation>
    <scope>NUCLEOTIDE SEQUENCE</scope>
</reference>
<comment type="subcellular location">
    <subcellularLocation>
        <location evidence="2">Membrane</location>
        <topology evidence="2">Multi-pass membrane protein</topology>
    </subcellularLocation>
    <subcellularLocation>
        <location evidence="7">Mitochondrion membrane</location>
        <topology evidence="7">Multi-pass membrane protein</topology>
    </subcellularLocation>
</comment>
<dbReference type="PANTHER" id="PTHR43507:SF1">
    <property type="entry name" value="NADH-UBIQUINONE OXIDOREDUCTASE CHAIN 4"/>
    <property type="match status" value="1"/>
</dbReference>
<dbReference type="EMBL" id="GU563431">
    <property type="protein sequence ID" value="ADD46353.1"/>
    <property type="molecule type" value="Genomic_DNA"/>
</dbReference>
<evidence type="ECO:0000256" key="4">
    <source>
        <dbReference type="ARBA" id="ARBA00022692"/>
    </source>
</evidence>
<evidence type="ECO:0000256" key="7">
    <source>
        <dbReference type="RuleBase" id="RU003297"/>
    </source>
</evidence>
<evidence type="ECO:0000256" key="5">
    <source>
        <dbReference type="ARBA" id="ARBA00022989"/>
    </source>
</evidence>
<feature type="transmembrane region" description="Helical" evidence="7">
    <location>
        <begin position="336"/>
        <end position="354"/>
    </location>
</feature>
<evidence type="ECO:0000256" key="6">
    <source>
        <dbReference type="ARBA" id="ARBA00023136"/>
    </source>
</evidence>
<feature type="transmembrane region" description="Helical" evidence="7">
    <location>
        <begin position="269"/>
        <end position="293"/>
    </location>
</feature>
<comment type="catalytic activity">
    <reaction evidence="7">
        <text>a ubiquinone + NADH + 5 H(+)(in) = a ubiquinol + NAD(+) + 4 H(+)(out)</text>
        <dbReference type="Rhea" id="RHEA:29091"/>
        <dbReference type="Rhea" id="RHEA-COMP:9565"/>
        <dbReference type="Rhea" id="RHEA-COMP:9566"/>
        <dbReference type="ChEBI" id="CHEBI:15378"/>
        <dbReference type="ChEBI" id="CHEBI:16389"/>
        <dbReference type="ChEBI" id="CHEBI:17976"/>
        <dbReference type="ChEBI" id="CHEBI:57540"/>
        <dbReference type="ChEBI" id="CHEBI:57945"/>
        <dbReference type="EC" id="7.1.1.2"/>
    </reaction>
</comment>
<feature type="transmembrane region" description="Helical" evidence="7">
    <location>
        <begin position="242"/>
        <end position="263"/>
    </location>
</feature>
<dbReference type="GO" id="GO:0042773">
    <property type="term" value="P:ATP synthesis coupled electron transport"/>
    <property type="evidence" value="ECO:0007669"/>
    <property type="project" value="InterPro"/>
</dbReference>
<keyword evidence="7 9" id="KW-0496">Mitochondrion</keyword>
<dbReference type="RefSeq" id="YP_003795215.1">
    <property type="nucleotide sequence ID" value="NC_014338.1"/>
</dbReference>
<dbReference type="GO" id="GO:0015990">
    <property type="term" value="P:electron transport coupled proton transport"/>
    <property type="evidence" value="ECO:0007669"/>
    <property type="project" value="TreeGrafter"/>
</dbReference>
<keyword evidence="4 7" id="KW-0812">Transmembrane</keyword>
<keyword evidence="7" id="KW-0830">Ubiquinone</keyword>
<feature type="transmembrane region" description="Helical" evidence="7">
    <location>
        <begin position="138"/>
        <end position="159"/>
    </location>
</feature>
<feature type="transmembrane region" description="Helical" evidence="7">
    <location>
        <begin position="213"/>
        <end position="235"/>
    </location>
</feature>
<feature type="transmembrane region" description="Helical" evidence="7">
    <location>
        <begin position="6"/>
        <end position="25"/>
    </location>
</feature>
<geneLocation type="mitochondrion" evidence="9"/>
<feature type="transmembrane region" description="Helical" evidence="7">
    <location>
        <begin position="77"/>
        <end position="104"/>
    </location>
</feature>
<feature type="transmembrane region" description="Helical" evidence="7">
    <location>
        <begin position="409"/>
        <end position="431"/>
    </location>
</feature>
<feature type="transmembrane region" description="Helical" evidence="7">
    <location>
        <begin position="305"/>
        <end position="324"/>
    </location>
</feature>
<dbReference type="PRINTS" id="PR01437">
    <property type="entry name" value="NUOXDRDTASE4"/>
</dbReference>
<gene>
    <name evidence="9" type="primary">nad4</name>
    <name evidence="9" type="ORF">PROLAC_037</name>
</gene>
<dbReference type="GO" id="GO:0031966">
    <property type="term" value="C:mitochondrial membrane"/>
    <property type="evidence" value="ECO:0007669"/>
    <property type="project" value="UniProtKB-SubCell"/>
</dbReference>
<dbReference type="AlphaFoldDB" id="E2E9Z8"/>
<dbReference type="GO" id="GO:0008137">
    <property type="term" value="F:NADH dehydrogenase (ubiquinone) activity"/>
    <property type="evidence" value="ECO:0007669"/>
    <property type="project" value="UniProtKB-UniRule"/>
</dbReference>
<keyword evidence="7" id="KW-0520">NAD</keyword>
<dbReference type="InterPro" id="IPR001750">
    <property type="entry name" value="ND/Mrp_TM"/>
</dbReference>
<feature type="domain" description="NADH:quinone oxidoreductase/Mrp antiporter transmembrane" evidence="8">
    <location>
        <begin position="135"/>
        <end position="420"/>
    </location>
</feature>
<evidence type="ECO:0000256" key="3">
    <source>
        <dbReference type="ARBA" id="ARBA00009025"/>
    </source>
</evidence>
<evidence type="ECO:0000256" key="2">
    <source>
        <dbReference type="ARBA" id="ARBA00004141"/>
    </source>
</evidence>
<proteinExistence type="inferred from homology"/>
<dbReference type="EC" id="7.1.1.2" evidence="7"/>
<protein>
    <recommendedName>
        <fullName evidence="7">NADH-ubiquinone oxidoreductase chain 4</fullName>
        <ecNumber evidence="7">7.1.1.2</ecNumber>
    </recommendedName>
</protein>
<dbReference type="InterPro" id="IPR010227">
    <property type="entry name" value="NADH_Q_OxRdtase_chainM/4"/>
</dbReference>
<dbReference type="NCBIfam" id="TIGR01972">
    <property type="entry name" value="NDH_I_M"/>
    <property type="match status" value="1"/>
</dbReference>
<keyword evidence="6 7" id="KW-0472">Membrane</keyword>
<keyword evidence="7" id="KW-0679">Respiratory chain</keyword>
<dbReference type="PANTHER" id="PTHR43507">
    <property type="entry name" value="NADH-UBIQUINONE OXIDOREDUCTASE CHAIN 4"/>
    <property type="match status" value="1"/>
</dbReference>
<evidence type="ECO:0000259" key="8">
    <source>
        <dbReference type="Pfam" id="PF00361"/>
    </source>
</evidence>
<keyword evidence="7" id="KW-0249">Electron transport</keyword>
<evidence type="ECO:0000313" key="9">
    <source>
        <dbReference type="EMBL" id="ADD46353.1"/>
    </source>
</evidence>
<dbReference type="GeneID" id="9480812"/>
<dbReference type="Pfam" id="PF00361">
    <property type="entry name" value="Proton_antipo_M"/>
    <property type="match status" value="1"/>
</dbReference>
<feature type="transmembrane region" description="Helical" evidence="7">
    <location>
        <begin position="171"/>
        <end position="193"/>
    </location>
</feature>